<gene>
    <name evidence="2" type="ORF">Q604_UNBC01059G0002</name>
</gene>
<sequence length="28" mass="3219">MDDKQNHPSNSGEMQSSTPVRDERAVFR</sequence>
<comment type="caution">
    <text evidence="2">The sequence shown here is derived from an EMBL/GenBank/DDBJ whole genome shotgun (WGS) entry which is preliminary data.</text>
</comment>
<feature type="non-terminal residue" evidence="2">
    <location>
        <position position="28"/>
    </location>
</feature>
<dbReference type="EMBL" id="AZMM01001059">
    <property type="protein sequence ID" value="ETJ44938.1"/>
    <property type="molecule type" value="Genomic_DNA"/>
</dbReference>
<evidence type="ECO:0000256" key="1">
    <source>
        <dbReference type="SAM" id="MobiDB-lite"/>
    </source>
</evidence>
<name>W1YQU1_9ZZZZ</name>
<accession>W1YQU1</accession>
<evidence type="ECO:0000313" key="2">
    <source>
        <dbReference type="EMBL" id="ETJ44938.1"/>
    </source>
</evidence>
<reference evidence="2" key="1">
    <citation type="submission" date="2013-12" db="EMBL/GenBank/DDBJ databases">
        <title>A Varibaculum cambriense genome reconstructed from a premature infant gut community with otherwise low bacterial novelty that shifts toward anaerobic metabolism during the third week of life.</title>
        <authorList>
            <person name="Brown C.T."/>
            <person name="Sharon I."/>
            <person name="Thomas B.C."/>
            <person name="Castelle C.J."/>
            <person name="Morowitz M.J."/>
            <person name="Banfield J.F."/>
        </authorList>
    </citation>
    <scope>NUCLEOTIDE SEQUENCE</scope>
</reference>
<feature type="compositionally biased region" description="Polar residues" evidence="1">
    <location>
        <begin position="7"/>
        <end position="19"/>
    </location>
</feature>
<protein>
    <submittedName>
        <fullName evidence="2">Uncharacterized protein</fullName>
    </submittedName>
</protein>
<proteinExistence type="predicted"/>
<dbReference type="AlphaFoldDB" id="W1YQU1"/>
<feature type="region of interest" description="Disordered" evidence="1">
    <location>
        <begin position="1"/>
        <end position="28"/>
    </location>
</feature>
<organism evidence="2">
    <name type="scientific">human gut metagenome</name>
    <dbReference type="NCBI Taxonomy" id="408170"/>
    <lineage>
        <taxon>unclassified sequences</taxon>
        <taxon>metagenomes</taxon>
        <taxon>organismal metagenomes</taxon>
    </lineage>
</organism>